<organism evidence="2 3">
    <name type="scientific">Paracoccus panacisoli</name>
    <dbReference type="NCBI Taxonomy" id="1510163"/>
    <lineage>
        <taxon>Bacteria</taxon>
        <taxon>Pseudomonadati</taxon>
        <taxon>Pseudomonadota</taxon>
        <taxon>Alphaproteobacteria</taxon>
        <taxon>Rhodobacterales</taxon>
        <taxon>Paracoccaceae</taxon>
        <taxon>Paracoccus</taxon>
    </lineage>
</organism>
<dbReference type="EMBL" id="JBHMQU010000088">
    <property type="protein sequence ID" value="MFC0813458.1"/>
    <property type="molecule type" value="Genomic_DNA"/>
</dbReference>
<evidence type="ECO:0000256" key="1">
    <source>
        <dbReference type="SAM" id="MobiDB-lite"/>
    </source>
</evidence>
<dbReference type="Proteomes" id="UP001589920">
    <property type="component" value="Unassembled WGS sequence"/>
</dbReference>
<sequence length="64" mass="6835">MGGQVRRDGAEKQGGRRWPSFPAALAPGQPLDVIRHHGAQGFMDADVMTVPAAPGLILLERRSS</sequence>
<protein>
    <submittedName>
        <fullName evidence="2">Uncharacterized protein</fullName>
    </submittedName>
</protein>
<evidence type="ECO:0000313" key="2">
    <source>
        <dbReference type="EMBL" id="MFC0813458.1"/>
    </source>
</evidence>
<reference evidence="2 3" key="1">
    <citation type="submission" date="2024-09" db="EMBL/GenBank/DDBJ databases">
        <authorList>
            <person name="Sun Q."/>
            <person name="Mori K."/>
        </authorList>
    </citation>
    <scope>NUCLEOTIDE SEQUENCE [LARGE SCALE GENOMIC DNA]</scope>
    <source>
        <strain evidence="2 3">KCTC 42086</strain>
    </source>
</reference>
<gene>
    <name evidence="2" type="ORF">ACFHYO_15260</name>
</gene>
<proteinExistence type="predicted"/>
<feature type="compositionally biased region" description="Basic and acidic residues" evidence="1">
    <location>
        <begin position="1"/>
        <end position="14"/>
    </location>
</feature>
<feature type="region of interest" description="Disordered" evidence="1">
    <location>
        <begin position="1"/>
        <end position="24"/>
    </location>
</feature>
<accession>A0ABV6T862</accession>
<comment type="caution">
    <text evidence="2">The sequence shown here is derived from an EMBL/GenBank/DDBJ whole genome shotgun (WGS) entry which is preliminary data.</text>
</comment>
<evidence type="ECO:0000313" key="3">
    <source>
        <dbReference type="Proteomes" id="UP001589920"/>
    </source>
</evidence>
<dbReference type="RefSeq" id="WP_394321514.1">
    <property type="nucleotide sequence ID" value="NZ_JBHMQU010000088.1"/>
</dbReference>
<keyword evidence="3" id="KW-1185">Reference proteome</keyword>
<name>A0ABV6T862_9RHOB</name>